<comment type="catalytic activity">
    <reaction evidence="7">
        <text>oxaloacetate + phosphate = phosphoenolpyruvate + hydrogencarbonate</text>
        <dbReference type="Rhea" id="RHEA:28370"/>
        <dbReference type="ChEBI" id="CHEBI:16452"/>
        <dbReference type="ChEBI" id="CHEBI:17544"/>
        <dbReference type="ChEBI" id="CHEBI:43474"/>
        <dbReference type="ChEBI" id="CHEBI:58702"/>
        <dbReference type="EC" id="4.1.1.31"/>
    </reaction>
</comment>
<evidence type="ECO:0000256" key="8">
    <source>
        <dbReference type="PROSITE-ProRule" id="PRU10111"/>
    </source>
</evidence>
<dbReference type="HAMAP" id="MF_00595">
    <property type="entry name" value="PEPcase_type1"/>
    <property type="match status" value="1"/>
</dbReference>
<name>A0ABQ6M854_9STRA</name>
<keyword evidence="5" id="KW-0456">Lyase</keyword>
<dbReference type="PROSITE" id="PS00393">
    <property type="entry name" value="PEPCASE_2"/>
    <property type="match status" value="1"/>
</dbReference>
<dbReference type="NCBIfam" id="NF000584">
    <property type="entry name" value="PRK00009.1"/>
    <property type="match status" value="1"/>
</dbReference>
<dbReference type="PROSITE" id="PS00781">
    <property type="entry name" value="PEPCASE_1"/>
    <property type="match status" value="1"/>
</dbReference>
<dbReference type="PANTHER" id="PTHR30523:SF6">
    <property type="entry name" value="PHOSPHOENOLPYRUVATE CARBOXYLASE"/>
    <property type="match status" value="1"/>
</dbReference>
<dbReference type="EMBL" id="BRYB01000048">
    <property type="protein sequence ID" value="GMI21442.1"/>
    <property type="molecule type" value="Genomic_DNA"/>
</dbReference>
<evidence type="ECO:0000313" key="12">
    <source>
        <dbReference type="Proteomes" id="UP001165060"/>
    </source>
</evidence>
<comment type="cofactor">
    <cofactor evidence="1">
        <name>Mg(2+)</name>
        <dbReference type="ChEBI" id="CHEBI:18420"/>
    </cofactor>
</comment>
<feature type="active site" evidence="9">
    <location>
        <position position="618"/>
    </location>
</feature>
<dbReference type="Pfam" id="PF00311">
    <property type="entry name" value="PEPcase"/>
    <property type="match status" value="1"/>
</dbReference>
<evidence type="ECO:0000256" key="6">
    <source>
        <dbReference type="ARBA" id="ARBA00023300"/>
    </source>
</evidence>
<feature type="non-terminal residue" evidence="11">
    <location>
        <position position="943"/>
    </location>
</feature>
<dbReference type="SUPFAM" id="SSF51621">
    <property type="entry name" value="Phosphoenolpyruvate/pyruvate domain"/>
    <property type="match status" value="1"/>
</dbReference>
<evidence type="ECO:0000256" key="3">
    <source>
        <dbReference type="ARBA" id="ARBA00012305"/>
    </source>
</evidence>
<evidence type="ECO:0000256" key="2">
    <source>
        <dbReference type="ARBA" id="ARBA00008346"/>
    </source>
</evidence>
<dbReference type="InterPro" id="IPR033129">
    <property type="entry name" value="PEPCASE_His_AS"/>
</dbReference>
<reference evidence="11 12" key="1">
    <citation type="journal article" date="2023" name="Commun. Biol.">
        <title>Genome analysis of Parmales, the sister group of diatoms, reveals the evolutionary specialization of diatoms from phago-mixotrophs to photoautotrophs.</title>
        <authorList>
            <person name="Ban H."/>
            <person name="Sato S."/>
            <person name="Yoshikawa S."/>
            <person name="Yamada K."/>
            <person name="Nakamura Y."/>
            <person name="Ichinomiya M."/>
            <person name="Sato N."/>
            <person name="Blanc-Mathieu R."/>
            <person name="Endo H."/>
            <person name="Kuwata A."/>
            <person name="Ogata H."/>
        </authorList>
    </citation>
    <scope>NUCLEOTIDE SEQUENCE [LARGE SCALE GENOMIC DNA]</scope>
</reference>
<evidence type="ECO:0000313" key="11">
    <source>
        <dbReference type="EMBL" id="GMI21442.1"/>
    </source>
</evidence>
<keyword evidence="6" id="KW-0120">Carbon dioxide fixation</keyword>
<evidence type="ECO:0000256" key="9">
    <source>
        <dbReference type="PROSITE-ProRule" id="PRU10112"/>
    </source>
</evidence>
<dbReference type="PRINTS" id="PR00150">
    <property type="entry name" value="PEPCARBXLASE"/>
</dbReference>
<proteinExistence type="inferred from homology"/>
<evidence type="ECO:0000256" key="7">
    <source>
        <dbReference type="ARBA" id="ARBA00048995"/>
    </source>
</evidence>
<comment type="similarity">
    <text evidence="2">Belongs to the PEPCase type 1 family.</text>
</comment>
<evidence type="ECO:0000256" key="5">
    <source>
        <dbReference type="ARBA" id="ARBA00023239"/>
    </source>
</evidence>
<dbReference type="PANTHER" id="PTHR30523">
    <property type="entry name" value="PHOSPHOENOLPYRUVATE CARBOXYLASE"/>
    <property type="match status" value="1"/>
</dbReference>
<organism evidence="11 12">
    <name type="scientific">Tetraparma gracilis</name>
    <dbReference type="NCBI Taxonomy" id="2962635"/>
    <lineage>
        <taxon>Eukaryota</taxon>
        <taxon>Sar</taxon>
        <taxon>Stramenopiles</taxon>
        <taxon>Ochrophyta</taxon>
        <taxon>Bolidophyceae</taxon>
        <taxon>Parmales</taxon>
        <taxon>Triparmaceae</taxon>
        <taxon>Tetraparma</taxon>
    </lineage>
</organism>
<accession>A0ABQ6M854</accession>
<dbReference type="InterPro" id="IPR018129">
    <property type="entry name" value="PEP_COase_Lys_AS"/>
</dbReference>
<dbReference type="Gene3D" id="1.20.1440.90">
    <property type="entry name" value="Phosphoenolpyruvate/pyruvate domain"/>
    <property type="match status" value="1"/>
</dbReference>
<dbReference type="InterPro" id="IPR021135">
    <property type="entry name" value="PEP_COase"/>
</dbReference>
<evidence type="ECO:0000256" key="1">
    <source>
        <dbReference type="ARBA" id="ARBA00001946"/>
    </source>
</evidence>
<dbReference type="InterPro" id="IPR022805">
    <property type="entry name" value="PEP_COase_bac/pln-type"/>
</dbReference>
<sequence length="943" mass="103189">MLGASAAPLSASLRFPAAARLRSLSPSLGSSLRLLSGTAPPNLSSMHEPQQSLTHPLRSMDRDAILRSDVRTLGTTLGETISSTAGPTVFSVVEELRSHTKAWREGSAPLSPAVDLAGRLTPAELLETNRSFAHFLRLANIAELNHRIRNLEQAKGARYPLPDKVDSSVGVLRDLVKRGVTPAEIIQDLREQKAQIIFTAHPTEVNRKTLLSGTNTIKDLLTAGDQLRSSPNAHKAAEIDKKLNAAVRRIWLSDEVSRFKPTPVTEAERGNLVITQTLWKALPSYLRSLSSLLGSEIGAPLPLDCAPVHFGSWMGGDRDGNPNVTSAVTAQVALNNRLQAAKLLAGDLSELIDELSLTTCSEEMTAGREPYRELLKPVLEKMEWTIKVLGGMIGDVIEGEEVDIRSRDDIYKDKDELLDVLHLAHRSLVDTGNDGIADGKLTDLIRCLGAFGLTLCPLDIRQESDRHAEVMDCITRYLGDGRYQEWDESTRLAWLTSQLGSKRPLIHKGEWKGADDSAFSPEAREVLDTFACISRQGPGSLSAYVISQASTASDVLAVLLLQKDAGVEQPLRVVPLFETLDDLNNAEGVMQQLWSNAAYRGRIGGKQEIMVGYSDSAKDAGRLAASWAQYEVQERLAALAKKEGIELTFFHGKGGTVGRGGNPATFEAILAHPPATINGRFRVTEQGEMITQNFGQAEIAERTLDLYTAALLAEKHHNKQEVGQEWRGLMDKMSDISCAAYRKIVREDERFVPYFRAATPELELTNLNIGSRPAKRKVGGGVESLRAIPWNFAWTQTRCNLPSWLGAGEAIAEVLEGPDGDKLVEMYKGFKAFRTTVDLVEMVLAKSEMEIHGVYEDLLVTRGGSEEELGAEIRQRFERTKGAVLKLTGHEALSENNELLLRSMGVRNPYVDCLNVLQAETLRRLREVEGGGGGVVRGGGDGL</sequence>
<gene>
    <name evidence="11" type="ORF">TeGR_g6654</name>
</gene>
<feature type="region of interest" description="Disordered" evidence="10">
    <location>
        <begin position="35"/>
        <end position="61"/>
    </location>
</feature>
<protein>
    <recommendedName>
        <fullName evidence="3">phosphoenolpyruvate carboxylase</fullName>
        <ecNumber evidence="3">4.1.1.31</ecNumber>
    </recommendedName>
</protein>
<dbReference type="InterPro" id="IPR015813">
    <property type="entry name" value="Pyrv/PenolPyrv_kinase-like_dom"/>
</dbReference>
<keyword evidence="4" id="KW-0460">Magnesium</keyword>
<comment type="caution">
    <text evidence="11">The sequence shown here is derived from an EMBL/GenBank/DDBJ whole genome shotgun (WGS) entry which is preliminary data.</text>
</comment>
<feature type="active site" evidence="8">
    <location>
        <position position="201"/>
    </location>
</feature>
<evidence type="ECO:0000256" key="10">
    <source>
        <dbReference type="SAM" id="MobiDB-lite"/>
    </source>
</evidence>
<keyword evidence="12" id="KW-1185">Reference proteome</keyword>
<evidence type="ECO:0000256" key="4">
    <source>
        <dbReference type="ARBA" id="ARBA00022842"/>
    </source>
</evidence>
<dbReference type="EC" id="4.1.1.31" evidence="3"/>
<dbReference type="Proteomes" id="UP001165060">
    <property type="component" value="Unassembled WGS sequence"/>
</dbReference>
<feature type="compositionally biased region" description="Polar residues" evidence="10">
    <location>
        <begin position="39"/>
        <end position="54"/>
    </location>
</feature>